<evidence type="ECO:0000313" key="3">
    <source>
        <dbReference type="Proteomes" id="UP000630923"/>
    </source>
</evidence>
<dbReference type="Pfam" id="PF09694">
    <property type="entry name" value="Gcw_chp"/>
    <property type="match status" value="1"/>
</dbReference>
<keyword evidence="3" id="KW-1185">Reference proteome</keyword>
<feature type="chain" id="PRO_5037387156" description="Outer membrane protein beta-barrel domain-containing protein" evidence="1">
    <location>
        <begin position="19"/>
        <end position="232"/>
    </location>
</feature>
<evidence type="ECO:0008006" key="4">
    <source>
        <dbReference type="Google" id="ProtNLM"/>
    </source>
</evidence>
<feature type="signal peptide" evidence="1">
    <location>
        <begin position="1"/>
        <end position="18"/>
    </location>
</feature>
<comment type="caution">
    <text evidence="2">The sequence shown here is derived from an EMBL/GenBank/DDBJ whole genome shotgun (WGS) entry which is preliminary data.</text>
</comment>
<accession>A0A919ARG8</accession>
<dbReference type="AlphaFoldDB" id="A0A919ARG8"/>
<sequence length="232" mass="25510">MRTYVTALLISSALSSLGIVGTIADDAISTVDFDAYVGVVSDYRDRGLSLSDKDPTIVGSVVGYHDSGFYAGVKGAWIADRRGNDAQAKFFTGYSFDKDAYTYDVFVDVDTIHGDGDSKFYPSVGASVARDFGLLYFRTGLSYSFDGRWFTPENDSLYGFFDLEVPIPNMPEITVLTHVGYDNRVGRSDLMDWGVGLSAFVDQFELTVMYEDSSVNHPLGSGSVMFGIRTYF</sequence>
<evidence type="ECO:0000256" key="1">
    <source>
        <dbReference type="SAM" id="SignalP"/>
    </source>
</evidence>
<reference evidence="2" key="2">
    <citation type="submission" date="2020-09" db="EMBL/GenBank/DDBJ databases">
        <authorList>
            <person name="Sun Q."/>
            <person name="Kim S."/>
        </authorList>
    </citation>
    <scope>NUCLEOTIDE SEQUENCE</scope>
    <source>
        <strain evidence="2">KCTC 42590</strain>
    </source>
</reference>
<gene>
    <name evidence="2" type="ORF">GCM10017044_14870</name>
</gene>
<evidence type="ECO:0000313" key="2">
    <source>
        <dbReference type="EMBL" id="GHF20974.1"/>
    </source>
</evidence>
<dbReference type="InterPro" id="IPR010239">
    <property type="entry name" value="CHP02001"/>
</dbReference>
<keyword evidence="1" id="KW-0732">Signal</keyword>
<organism evidence="2 3">
    <name type="scientific">Kordiimonas sediminis</name>
    <dbReference type="NCBI Taxonomy" id="1735581"/>
    <lineage>
        <taxon>Bacteria</taxon>
        <taxon>Pseudomonadati</taxon>
        <taxon>Pseudomonadota</taxon>
        <taxon>Alphaproteobacteria</taxon>
        <taxon>Kordiimonadales</taxon>
        <taxon>Kordiimonadaceae</taxon>
        <taxon>Kordiimonas</taxon>
    </lineage>
</organism>
<dbReference type="EMBL" id="BNCI01000001">
    <property type="protein sequence ID" value="GHF20974.1"/>
    <property type="molecule type" value="Genomic_DNA"/>
</dbReference>
<dbReference type="NCBIfam" id="TIGR02001">
    <property type="entry name" value="gcw_chp"/>
    <property type="match status" value="1"/>
</dbReference>
<dbReference type="RefSeq" id="WP_191251376.1">
    <property type="nucleotide sequence ID" value="NZ_BNCI01000001.1"/>
</dbReference>
<name>A0A919ARG8_9PROT</name>
<dbReference type="Proteomes" id="UP000630923">
    <property type="component" value="Unassembled WGS sequence"/>
</dbReference>
<proteinExistence type="predicted"/>
<protein>
    <recommendedName>
        <fullName evidence="4">Outer membrane protein beta-barrel domain-containing protein</fullName>
    </recommendedName>
</protein>
<reference evidence="2" key="1">
    <citation type="journal article" date="2014" name="Int. J. Syst. Evol. Microbiol.">
        <title>Complete genome sequence of Corynebacterium casei LMG S-19264T (=DSM 44701T), isolated from a smear-ripened cheese.</title>
        <authorList>
            <consortium name="US DOE Joint Genome Institute (JGI-PGF)"/>
            <person name="Walter F."/>
            <person name="Albersmeier A."/>
            <person name="Kalinowski J."/>
            <person name="Ruckert C."/>
        </authorList>
    </citation>
    <scope>NUCLEOTIDE SEQUENCE</scope>
    <source>
        <strain evidence="2">KCTC 42590</strain>
    </source>
</reference>